<dbReference type="Proteomes" id="UP000636505">
    <property type="component" value="Unassembled WGS sequence"/>
</dbReference>
<sequence>MRLRGWGRQRRGGRRLPWALLVVVVILYAIAGLILSAFAAPFWVWPLALVGTLLQALALAGPRSLTGLRPEQVRGAVWLACLGAGGLVVALAVAGNYAGTDQLGQVSLESLALTIGLVNLGVILLTAIATVVGTRAGDRLVDVFSRWRSAWVLAGICFLGLFIGGIVGVLLISEARLI</sequence>
<feature type="transmembrane region" description="Helical" evidence="1">
    <location>
        <begin position="16"/>
        <end position="38"/>
    </location>
</feature>
<protein>
    <submittedName>
        <fullName evidence="2">Uncharacterized protein</fullName>
    </submittedName>
</protein>
<keyword evidence="1" id="KW-1133">Transmembrane helix</keyword>
<proteinExistence type="predicted"/>
<name>A0A8J7DC30_9CYAN</name>
<evidence type="ECO:0000313" key="2">
    <source>
        <dbReference type="EMBL" id="MBE9078472.1"/>
    </source>
</evidence>
<feature type="transmembrane region" description="Helical" evidence="1">
    <location>
        <begin position="77"/>
        <end position="99"/>
    </location>
</feature>
<keyword evidence="1" id="KW-0472">Membrane</keyword>
<gene>
    <name evidence="2" type="ORF">IQ241_14400</name>
</gene>
<dbReference type="AlphaFoldDB" id="A0A8J7DC30"/>
<keyword evidence="1" id="KW-0812">Transmembrane</keyword>
<organism evidence="2 3">
    <name type="scientific">Vasconcelosia minhoensis LEGE 07310</name>
    <dbReference type="NCBI Taxonomy" id="915328"/>
    <lineage>
        <taxon>Bacteria</taxon>
        <taxon>Bacillati</taxon>
        <taxon>Cyanobacteriota</taxon>
        <taxon>Cyanophyceae</taxon>
        <taxon>Nodosilineales</taxon>
        <taxon>Cymatolegaceae</taxon>
        <taxon>Vasconcelosia</taxon>
        <taxon>Vasconcelosia minhoensis</taxon>
    </lineage>
</organism>
<dbReference type="RefSeq" id="WP_193908348.1">
    <property type="nucleotide sequence ID" value="NZ_JADEXG010000033.1"/>
</dbReference>
<evidence type="ECO:0000256" key="1">
    <source>
        <dbReference type="SAM" id="Phobius"/>
    </source>
</evidence>
<feature type="transmembrane region" description="Helical" evidence="1">
    <location>
        <begin position="111"/>
        <end position="132"/>
    </location>
</feature>
<reference evidence="2" key="1">
    <citation type="submission" date="2020-10" db="EMBL/GenBank/DDBJ databases">
        <authorList>
            <person name="Castelo-Branco R."/>
            <person name="Eusebio N."/>
            <person name="Adriana R."/>
            <person name="Vieira A."/>
            <person name="Brugerolle De Fraissinette N."/>
            <person name="Rezende De Castro R."/>
            <person name="Schneider M.P."/>
            <person name="Vasconcelos V."/>
            <person name="Leao P.N."/>
        </authorList>
    </citation>
    <scope>NUCLEOTIDE SEQUENCE</scope>
    <source>
        <strain evidence="2">LEGE 07310</strain>
    </source>
</reference>
<feature type="transmembrane region" description="Helical" evidence="1">
    <location>
        <begin position="152"/>
        <end position="172"/>
    </location>
</feature>
<evidence type="ECO:0000313" key="3">
    <source>
        <dbReference type="Proteomes" id="UP000636505"/>
    </source>
</evidence>
<accession>A0A8J7DC30</accession>
<keyword evidence="3" id="KW-1185">Reference proteome</keyword>
<dbReference type="EMBL" id="JADEXG010000033">
    <property type="protein sequence ID" value="MBE9078472.1"/>
    <property type="molecule type" value="Genomic_DNA"/>
</dbReference>
<feature type="transmembrane region" description="Helical" evidence="1">
    <location>
        <begin position="44"/>
        <end position="65"/>
    </location>
</feature>
<comment type="caution">
    <text evidence="2">The sequence shown here is derived from an EMBL/GenBank/DDBJ whole genome shotgun (WGS) entry which is preliminary data.</text>
</comment>